<feature type="binding site" evidence="9">
    <location>
        <position position="163"/>
    </location>
    <ligand>
        <name>3-phosphoshikimate</name>
        <dbReference type="ChEBI" id="CHEBI:145989"/>
    </ligand>
</feature>
<evidence type="ECO:0000256" key="1">
    <source>
        <dbReference type="ARBA" id="ARBA00002174"/>
    </source>
</evidence>
<feature type="binding site" evidence="9">
    <location>
        <position position="165"/>
    </location>
    <ligand>
        <name>phosphoenolpyruvate</name>
        <dbReference type="ChEBI" id="CHEBI:58702"/>
    </ligand>
</feature>
<keyword evidence="7 9" id="KW-0057">Aromatic amino acid biosynthesis</keyword>
<comment type="pathway">
    <text evidence="2 9">Metabolic intermediate biosynthesis; chorismate biosynthesis; chorismate from D-erythrose 4-phosphate and phosphoenolpyruvate: step 6/7.</text>
</comment>
<accession>A0AA42J1B5</accession>
<dbReference type="InterPro" id="IPR001986">
    <property type="entry name" value="Enolpyruvate_Tfrase_dom"/>
</dbReference>
<evidence type="ECO:0000256" key="3">
    <source>
        <dbReference type="ARBA" id="ARBA00009948"/>
    </source>
</evidence>
<feature type="binding site" evidence="9">
    <location>
        <position position="342"/>
    </location>
    <ligand>
        <name>phosphoenolpyruvate</name>
        <dbReference type="ChEBI" id="CHEBI:58702"/>
    </ligand>
</feature>
<dbReference type="GO" id="GO:0008652">
    <property type="term" value="P:amino acid biosynthetic process"/>
    <property type="evidence" value="ECO:0007669"/>
    <property type="project" value="UniProtKB-KW"/>
</dbReference>
<evidence type="ECO:0000256" key="5">
    <source>
        <dbReference type="ARBA" id="ARBA00022605"/>
    </source>
</evidence>
<dbReference type="RefSeq" id="WP_271012353.1">
    <property type="nucleotide sequence ID" value="NZ_JAQIFT010000045.1"/>
</dbReference>
<dbReference type="GO" id="GO:0005737">
    <property type="term" value="C:cytoplasm"/>
    <property type="evidence" value="ECO:0007669"/>
    <property type="project" value="UniProtKB-SubCell"/>
</dbReference>
<feature type="domain" description="Enolpyruvate transferase" evidence="10">
    <location>
        <begin position="4"/>
        <end position="419"/>
    </location>
</feature>
<feature type="binding site" evidence="9">
    <location>
        <position position="24"/>
    </location>
    <ligand>
        <name>3-phosphoshikimate</name>
        <dbReference type="ChEBI" id="CHEBI:145989"/>
    </ligand>
</feature>
<dbReference type="Proteomes" id="UP001169242">
    <property type="component" value="Unassembled WGS sequence"/>
</dbReference>
<feature type="binding site" evidence="9">
    <location>
        <position position="91"/>
    </location>
    <ligand>
        <name>phosphoenolpyruvate</name>
        <dbReference type="ChEBI" id="CHEBI:58702"/>
    </ligand>
</feature>
<reference evidence="11" key="1">
    <citation type="journal article" date="2023" name="Int. J. Syst. Evol. Microbiol.">
        <title>&lt;i&gt;Holtiella tumoricola&lt;/i&gt; gen. nov. sp. nov., isolated from a human clinical sample.</title>
        <authorList>
            <person name="Allen-Vercoe E."/>
            <person name="Daigneault M.C."/>
            <person name="Vancuren S.J."/>
            <person name="Cochrane K."/>
            <person name="O'Neal L.L."/>
            <person name="Sankaranarayanan K."/>
            <person name="Lawson P.A."/>
        </authorList>
    </citation>
    <scope>NUCLEOTIDE SEQUENCE</scope>
    <source>
        <strain evidence="11">CC70A</strain>
    </source>
</reference>
<comment type="catalytic activity">
    <reaction evidence="8">
        <text>3-phosphoshikimate + phosphoenolpyruvate = 5-O-(1-carboxyvinyl)-3-phosphoshikimate + phosphate</text>
        <dbReference type="Rhea" id="RHEA:21256"/>
        <dbReference type="ChEBI" id="CHEBI:43474"/>
        <dbReference type="ChEBI" id="CHEBI:57701"/>
        <dbReference type="ChEBI" id="CHEBI:58702"/>
        <dbReference type="ChEBI" id="CHEBI:145989"/>
        <dbReference type="EC" id="2.5.1.19"/>
    </reaction>
    <physiologicalReaction direction="left-to-right" evidence="8">
        <dbReference type="Rhea" id="RHEA:21257"/>
    </physiologicalReaction>
</comment>
<dbReference type="PANTHER" id="PTHR21090">
    <property type="entry name" value="AROM/DEHYDROQUINATE SYNTHASE"/>
    <property type="match status" value="1"/>
</dbReference>
<keyword evidence="12" id="KW-1185">Reference proteome</keyword>
<dbReference type="GO" id="GO:0003866">
    <property type="term" value="F:3-phosphoshikimate 1-carboxyvinyltransferase activity"/>
    <property type="evidence" value="ECO:0007669"/>
    <property type="project" value="UniProtKB-UniRule"/>
</dbReference>
<protein>
    <recommendedName>
        <fullName evidence="9">3-phosphoshikimate 1-carboxyvinyltransferase</fullName>
        <ecNumber evidence="9">2.5.1.19</ecNumber>
    </recommendedName>
    <alternativeName>
        <fullName evidence="9">5-enolpyruvylshikimate-3-phosphate synthase</fullName>
        <shortName evidence="9">EPSP synthase</shortName>
        <shortName evidence="9">EPSPS</shortName>
    </alternativeName>
</protein>
<evidence type="ECO:0000256" key="2">
    <source>
        <dbReference type="ARBA" id="ARBA00004811"/>
    </source>
</evidence>
<comment type="function">
    <text evidence="1 9">Catalyzes the transfer of the enolpyruvyl moiety of phosphoenolpyruvate (PEP) to the 5-hydroxyl of shikimate-3-phosphate (S3P) to produce enolpyruvyl shikimate-3-phosphate and inorganic phosphate.</text>
</comment>
<dbReference type="FunFam" id="3.65.10.10:FF:000006">
    <property type="entry name" value="3-phosphoshikimate 1-carboxyvinyltransferase"/>
    <property type="match status" value="1"/>
</dbReference>
<comment type="subcellular location">
    <subcellularLocation>
        <location evidence="9">Cytoplasm</location>
    </subcellularLocation>
</comment>
<sequence length="426" mass="45860">MIIQPASSLKGTLSIPGDKSISHRSIMFGSIAEGETRIYNFLMGDDCLSTIRCFRQLGIHIEMCPDSILVQGKGLHGLSKSDTILDCGNSGTTTRLISGILAGQSFTSTLTGDASIQKRPMNRIMVPLKAINAHIEGKDDSYCPLTITPSTLTGINYASPVASAQVKSCILLAGLYADSPVTVSEPSISRDHTERMLKAFGAKIETEGKCVTVHPNSHLTGREVIVPGDISSAAFFMVAGLIVPNSKLTLKNVGINPTRRGLLDALLEMGGRITCLNERELCGEPVCDMIVESSHLKGITISGDIIPTMIDEIPAFAVAALFAEGTTTVKDAKELRVKESNRIDTMTNELTKMGAHITPQEDGLIIEGGYPLQGAKLESYDDHRIAMSLAVASLMASSPSEIENSECVRISYPHFFEHLKEVSMYD</sequence>
<keyword evidence="6 9" id="KW-0808">Transferase</keyword>
<organism evidence="11 12">
    <name type="scientific">Holtiella tumoricola</name>
    <dbReference type="NCBI Taxonomy" id="3018743"/>
    <lineage>
        <taxon>Bacteria</taxon>
        <taxon>Bacillati</taxon>
        <taxon>Bacillota</taxon>
        <taxon>Clostridia</taxon>
        <taxon>Lachnospirales</taxon>
        <taxon>Cellulosilyticaceae</taxon>
        <taxon>Holtiella</taxon>
    </lineage>
</organism>
<feature type="binding site" evidence="9">
    <location>
        <position position="165"/>
    </location>
    <ligand>
        <name>3-phosphoshikimate</name>
        <dbReference type="ChEBI" id="CHEBI:145989"/>
    </ligand>
</feature>
<gene>
    <name evidence="9 11" type="primary">aroA</name>
    <name evidence="11" type="ORF">PBV87_11275</name>
</gene>
<keyword evidence="4 9" id="KW-0963">Cytoplasm</keyword>
<evidence type="ECO:0000256" key="4">
    <source>
        <dbReference type="ARBA" id="ARBA00022490"/>
    </source>
</evidence>
<feature type="binding site" evidence="9">
    <location>
        <position position="384"/>
    </location>
    <ligand>
        <name>phosphoenolpyruvate</name>
        <dbReference type="ChEBI" id="CHEBI:58702"/>
    </ligand>
</feature>
<dbReference type="HAMAP" id="MF_00210">
    <property type="entry name" value="EPSP_synth"/>
    <property type="match status" value="1"/>
</dbReference>
<dbReference type="InterPro" id="IPR013792">
    <property type="entry name" value="RNA3'P_cycl/enolpyr_Trfase_a/b"/>
</dbReference>
<dbReference type="PANTHER" id="PTHR21090:SF5">
    <property type="entry name" value="PENTAFUNCTIONAL AROM POLYPEPTIDE"/>
    <property type="match status" value="1"/>
</dbReference>
<dbReference type="Pfam" id="PF00275">
    <property type="entry name" value="EPSP_synthase"/>
    <property type="match status" value="1"/>
</dbReference>
<evidence type="ECO:0000256" key="8">
    <source>
        <dbReference type="ARBA" id="ARBA00044633"/>
    </source>
</evidence>
<dbReference type="GO" id="GO:0009423">
    <property type="term" value="P:chorismate biosynthetic process"/>
    <property type="evidence" value="ECO:0007669"/>
    <property type="project" value="UniProtKB-UniRule"/>
</dbReference>
<dbReference type="EC" id="2.5.1.19" evidence="9"/>
<keyword evidence="5 9" id="KW-0028">Amino-acid biosynthesis</keyword>
<comment type="similarity">
    <text evidence="3 9">Belongs to the EPSP synthase family.</text>
</comment>
<feature type="binding site" evidence="9">
    <location>
        <position position="19"/>
    </location>
    <ligand>
        <name>3-phosphoshikimate</name>
        <dbReference type="ChEBI" id="CHEBI:145989"/>
    </ligand>
</feature>
<feature type="binding site" evidence="9">
    <location>
        <position position="19"/>
    </location>
    <ligand>
        <name>phosphoenolpyruvate</name>
        <dbReference type="ChEBI" id="CHEBI:58702"/>
    </ligand>
</feature>
<dbReference type="InterPro" id="IPR036968">
    <property type="entry name" value="Enolpyruvate_Tfrase_sf"/>
</dbReference>
<feature type="binding site" evidence="9">
    <location>
        <position position="119"/>
    </location>
    <ligand>
        <name>phosphoenolpyruvate</name>
        <dbReference type="ChEBI" id="CHEBI:58702"/>
    </ligand>
</feature>
<evidence type="ECO:0000256" key="9">
    <source>
        <dbReference type="HAMAP-Rule" id="MF_00210"/>
    </source>
</evidence>
<evidence type="ECO:0000313" key="11">
    <source>
        <dbReference type="EMBL" id="MDA3732063.1"/>
    </source>
</evidence>
<dbReference type="AlphaFoldDB" id="A0AA42J1B5"/>
<evidence type="ECO:0000259" key="10">
    <source>
        <dbReference type="Pfam" id="PF00275"/>
    </source>
</evidence>
<dbReference type="PROSITE" id="PS00885">
    <property type="entry name" value="EPSP_SYNTHASE_2"/>
    <property type="match status" value="1"/>
</dbReference>
<dbReference type="PROSITE" id="PS00104">
    <property type="entry name" value="EPSP_SYNTHASE_1"/>
    <property type="match status" value="1"/>
</dbReference>
<evidence type="ECO:0000313" key="12">
    <source>
        <dbReference type="Proteomes" id="UP001169242"/>
    </source>
</evidence>
<dbReference type="Gene3D" id="3.65.10.10">
    <property type="entry name" value="Enolpyruvate transferase domain"/>
    <property type="match status" value="2"/>
</dbReference>
<dbReference type="InterPro" id="IPR006264">
    <property type="entry name" value="EPSP_synthase"/>
</dbReference>
<dbReference type="GO" id="GO:0009073">
    <property type="term" value="P:aromatic amino acid family biosynthetic process"/>
    <property type="evidence" value="ECO:0007669"/>
    <property type="project" value="UniProtKB-KW"/>
</dbReference>
<feature type="binding site" evidence="9">
    <location>
        <position position="338"/>
    </location>
    <ligand>
        <name>3-phosphoshikimate</name>
        <dbReference type="ChEBI" id="CHEBI:145989"/>
    </ligand>
</feature>
<feature type="binding site" evidence="9">
    <location>
        <position position="20"/>
    </location>
    <ligand>
        <name>3-phosphoshikimate</name>
        <dbReference type="ChEBI" id="CHEBI:145989"/>
    </ligand>
</feature>
<proteinExistence type="inferred from homology"/>
<dbReference type="PIRSF" id="PIRSF000505">
    <property type="entry name" value="EPSPS"/>
    <property type="match status" value="1"/>
</dbReference>
<comment type="caution">
    <text evidence="9">Lacks conserved residue(s) required for the propagation of feature annotation.</text>
</comment>
<comment type="caution">
    <text evidence="11">The sequence shown here is derived from an EMBL/GenBank/DDBJ whole genome shotgun (WGS) entry which is preliminary data.</text>
</comment>
<dbReference type="EMBL" id="JAQIFT010000045">
    <property type="protein sequence ID" value="MDA3732063.1"/>
    <property type="molecule type" value="Genomic_DNA"/>
</dbReference>
<dbReference type="FunFam" id="3.65.10.10:FF:000005">
    <property type="entry name" value="3-phosphoshikimate 1-carboxyvinyltransferase"/>
    <property type="match status" value="1"/>
</dbReference>
<evidence type="ECO:0000256" key="6">
    <source>
        <dbReference type="ARBA" id="ARBA00022679"/>
    </source>
</evidence>
<feature type="binding site" evidence="9">
    <location>
        <position position="311"/>
    </location>
    <ligand>
        <name>3-phosphoshikimate</name>
        <dbReference type="ChEBI" id="CHEBI:145989"/>
    </ligand>
</feature>
<dbReference type="CDD" id="cd01556">
    <property type="entry name" value="EPSP_synthase"/>
    <property type="match status" value="1"/>
</dbReference>
<comment type="subunit">
    <text evidence="9">Monomer.</text>
</comment>
<dbReference type="InterPro" id="IPR023193">
    <property type="entry name" value="EPSP_synthase_CS"/>
</dbReference>
<feature type="active site" description="Proton acceptor" evidence="9">
    <location>
        <position position="311"/>
    </location>
</feature>
<dbReference type="NCBIfam" id="TIGR01356">
    <property type="entry name" value="aroA"/>
    <property type="match status" value="1"/>
</dbReference>
<dbReference type="SUPFAM" id="SSF55205">
    <property type="entry name" value="EPT/RTPC-like"/>
    <property type="match status" value="1"/>
</dbReference>
<name>A0AA42J1B5_9FIRM</name>
<evidence type="ECO:0000256" key="7">
    <source>
        <dbReference type="ARBA" id="ARBA00023141"/>
    </source>
</evidence>